<dbReference type="Proteomes" id="UP001286456">
    <property type="component" value="Unassembled WGS sequence"/>
</dbReference>
<keyword evidence="3" id="KW-0949">S-adenosyl-L-methionine</keyword>
<sequence>MLKMSSLFSFLGLRKSKSKLTKPCCCDARPSHESITIIEKSEVLCAQIEAEGVNMGAVQQIIQTIVDTHAALVKLPDLNPGDSINKLLGNLVSVCSEIHDQATVEKVLESARVKAVLPSLRKICAKSESCLESHWARIIIQGNGPEQVIGLLRSFPYYENYEELARMELCAILSATKSAPKKIAFIGSGPLPLTSLCLLRALKNVALVNEMSSPTRETFEEPEATVLNIDCDEDAIEISAGLIQALGVPGEGMEFSCADATSPGLDLKEFDVVYVAALVGVSQAEKEEILKNVALKMRKGALMVVRSAWGLRTCLYPEVDITTQKLLKCLEPCVVVHPMGQVVNSVIVAKIRG</sequence>
<dbReference type="CDD" id="cd02440">
    <property type="entry name" value="AdoMet_MTases"/>
    <property type="match status" value="1"/>
</dbReference>
<protein>
    <submittedName>
        <fullName evidence="4">Nicotianamine synthase</fullName>
    </submittedName>
</protein>
<reference evidence="4" key="1">
    <citation type="journal article" date="2023" name="Mol. Phylogenet. Evol.">
        <title>Genome-scale phylogeny and comparative genomics of the fungal order Sordariales.</title>
        <authorList>
            <person name="Hensen N."/>
            <person name="Bonometti L."/>
            <person name="Westerberg I."/>
            <person name="Brannstrom I.O."/>
            <person name="Guillou S."/>
            <person name="Cros-Aarteil S."/>
            <person name="Calhoun S."/>
            <person name="Haridas S."/>
            <person name="Kuo A."/>
            <person name="Mondo S."/>
            <person name="Pangilinan J."/>
            <person name="Riley R."/>
            <person name="LaButti K."/>
            <person name="Andreopoulos B."/>
            <person name="Lipzen A."/>
            <person name="Chen C."/>
            <person name="Yan M."/>
            <person name="Daum C."/>
            <person name="Ng V."/>
            <person name="Clum A."/>
            <person name="Steindorff A."/>
            <person name="Ohm R.A."/>
            <person name="Martin F."/>
            <person name="Silar P."/>
            <person name="Natvig D.O."/>
            <person name="Lalanne C."/>
            <person name="Gautier V."/>
            <person name="Ament-Velasquez S.L."/>
            <person name="Kruys A."/>
            <person name="Hutchinson M.I."/>
            <person name="Powell A.J."/>
            <person name="Barry K."/>
            <person name="Miller A.N."/>
            <person name="Grigoriev I.V."/>
            <person name="Debuchy R."/>
            <person name="Gladieux P."/>
            <person name="Hiltunen Thoren M."/>
            <person name="Johannesson H."/>
        </authorList>
    </citation>
    <scope>NUCLEOTIDE SEQUENCE</scope>
    <source>
        <strain evidence="4">SMH4131-1</strain>
    </source>
</reference>
<evidence type="ECO:0000256" key="3">
    <source>
        <dbReference type="ARBA" id="ARBA00022691"/>
    </source>
</evidence>
<dbReference type="InterPro" id="IPR004298">
    <property type="entry name" value="Nicotian_synth"/>
</dbReference>
<evidence type="ECO:0000256" key="1">
    <source>
        <dbReference type="ARBA" id="ARBA00007009"/>
    </source>
</evidence>
<proteinExistence type="inferred from homology"/>
<dbReference type="AlphaFoldDB" id="A0AAE0ILC7"/>
<organism evidence="4 5">
    <name type="scientific">Cercophora scortea</name>
    <dbReference type="NCBI Taxonomy" id="314031"/>
    <lineage>
        <taxon>Eukaryota</taxon>
        <taxon>Fungi</taxon>
        <taxon>Dikarya</taxon>
        <taxon>Ascomycota</taxon>
        <taxon>Pezizomycotina</taxon>
        <taxon>Sordariomycetes</taxon>
        <taxon>Sordariomycetidae</taxon>
        <taxon>Sordariales</taxon>
        <taxon>Lasiosphaeriaceae</taxon>
        <taxon>Cercophora</taxon>
    </lineage>
</organism>
<reference evidence="4" key="2">
    <citation type="submission" date="2023-06" db="EMBL/GenBank/DDBJ databases">
        <authorList>
            <consortium name="Lawrence Berkeley National Laboratory"/>
            <person name="Haridas S."/>
            <person name="Hensen N."/>
            <person name="Bonometti L."/>
            <person name="Westerberg I."/>
            <person name="Brannstrom I.O."/>
            <person name="Guillou S."/>
            <person name="Cros-Aarteil S."/>
            <person name="Calhoun S."/>
            <person name="Kuo A."/>
            <person name="Mondo S."/>
            <person name="Pangilinan J."/>
            <person name="Riley R."/>
            <person name="Labutti K."/>
            <person name="Andreopoulos B."/>
            <person name="Lipzen A."/>
            <person name="Chen C."/>
            <person name="Yanf M."/>
            <person name="Daum C."/>
            <person name="Ng V."/>
            <person name="Clum A."/>
            <person name="Steindorff A."/>
            <person name="Ohm R."/>
            <person name="Martin F."/>
            <person name="Silar P."/>
            <person name="Natvig D."/>
            <person name="Lalanne C."/>
            <person name="Gautier V."/>
            <person name="Ament-Velasquez S.L."/>
            <person name="Kruys A."/>
            <person name="Hutchinson M.I."/>
            <person name="Powell A.J."/>
            <person name="Barry K."/>
            <person name="Miller A.N."/>
            <person name="Grigoriev I.V."/>
            <person name="Debuchy R."/>
            <person name="Gladieux P."/>
            <person name="Thoren M.H."/>
            <person name="Johannesson H."/>
        </authorList>
    </citation>
    <scope>NUCLEOTIDE SEQUENCE</scope>
    <source>
        <strain evidence="4">SMH4131-1</strain>
    </source>
</reference>
<dbReference type="InterPro" id="IPR029063">
    <property type="entry name" value="SAM-dependent_MTases_sf"/>
</dbReference>
<dbReference type="GO" id="GO:0030410">
    <property type="term" value="F:nicotianamine synthase activity"/>
    <property type="evidence" value="ECO:0007669"/>
    <property type="project" value="InterPro"/>
</dbReference>
<evidence type="ECO:0000313" key="5">
    <source>
        <dbReference type="Proteomes" id="UP001286456"/>
    </source>
</evidence>
<accession>A0AAE0ILC7</accession>
<gene>
    <name evidence="4" type="ORF">B0T19DRAFT_151410</name>
</gene>
<dbReference type="PANTHER" id="PTHR32266:SF12">
    <property type="entry name" value="NICOTIANAMINE SYNTHASE 3"/>
    <property type="match status" value="1"/>
</dbReference>
<dbReference type="PROSITE" id="PS51142">
    <property type="entry name" value="NAS"/>
    <property type="match status" value="1"/>
</dbReference>
<evidence type="ECO:0000256" key="2">
    <source>
        <dbReference type="ARBA" id="ARBA00022679"/>
    </source>
</evidence>
<comment type="similarity">
    <text evidence="1">Belongs to the nicotianamine synthase (NAS)-like family.</text>
</comment>
<evidence type="ECO:0000313" key="4">
    <source>
        <dbReference type="EMBL" id="KAK3327060.1"/>
    </source>
</evidence>
<dbReference type="EMBL" id="JAUEPO010000003">
    <property type="protein sequence ID" value="KAK3327060.1"/>
    <property type="molecule type" value="Genomic_DNA"/>
</dbReference>
<dbReference type="GO" id="GO:0030418">
    <property type="term" value="P:nicotianamine biosynthetic process"/>
    <property type="evidence" value="ECO:0007669"/>
    <property type="project" value="InterPro"/>
</dbReference>
<comment type="caution">
    <text evidence="4">The sequence shown here is derived from an EMBL/GenBank/DDBJ whole genome shotgun (WGS) entry which is preliminary data.</text>
</comment>
<keyword evidence="5" id="KW-1185">Reference proteome</keyword>
<name>A0AAE0ILC7_9PEZI</name>
<dbReference type="Pfam" id="PF03059">
    <property type="entry name" value="NAS"/>
    <property type="match status" value="1"/>
</dbReference>
<dbReference type="SUPFAM" id="SSF53335">
    <property type="entry name" value="S-adenosyl-L-methionine-dependent methyltransferases"/>
    <property type="match status" value="1"/>
</dbReference>
<dbReference type="PANTHER" id="PTHR32266">
    <property type="entry name" value="NICOTIANAMINE SYNTHASE 3"/>
    <property type="match status" value="1"/>
</dbReference>
<keyword evidence="2" id="KW-0808">Transferase</keyword>
<dbReference type="Gene3D" id="3.40.50.150">
    <property type="entry name" value="Vaccinia Virus protein VP39"/>
    <property type="match status" value="1"/>
</dbReference>